<sequence length="249" mass="29241">MCKHGKSKWVWLLRRSGMSFGIKQNEYMCVIELSFYSLKLFIDCKFLLAEHIKLTLKPILTVLDASQHRYIYSLCLVLFQNSDIPAGRPERFEPLFGVALAFDPVSLILGCRDSTLNPGSGSLYDILTFAARKNIFLSWIRDKPPSKISWHKLVIRFFFFRKPNLFPSVYKGTIVLYLDPLLYCRIYTKQHCDRLSMNVCILTYLLHLVLTVQIYVVLSPDLYFCFELFKKEIKKKNKFYIFIKTTNNQ</sequence>
<accession>A0ABV0Q9H6</accession>
<dbReference type="EMBL" id="JAHRIN010002537">
    <property type="protein sequence ID" value="MEQ2192460.1"/>
    <property type="molecule type" value="Genomic_DNA"/>
</dbReference>
<keyword evidence="1" id="KW-0472">Membrane</keyword>
<gene>
    <name evidence="2" type="ORF">XENOCAPTIV_011970</name>
</gene>
<dbReference type="Proteomes" id="UP001434883">
    <property type="component" value="Unassembled WGS sequence"/>
</dbReference>
<evidence type="ECO:0000313" key="2">
    <source>
        <dbReference type="EMBL" id="MEQ2192460.1"/>
    </source>
</evidence>
<comment type="caution">
    <text evidence="2">The sequence shown here is derived from an EMBL/GenBank/DDBJ whole genome shotgun (WGS) entry which is preliminary data.</text>
</comment>
<organism evidence="2 3">
    <name type="scientific">Xenoophorus captivus</name>
    <dbReference type="NCBI Taxonomy" id="1517983"/>
    <lineage>
        <taxon>Eukaryota</taxon>
        <taxon>Metazoa</taxon>
        <taxon>Chordata</taxon>
        <taxon>Craniata</taxon>
        <taxon>Vertebrata</taxon>
        <taxon>Euteleostomi</taxon>
        <taxon>Actinopterygii</taxon>
        <taxon>Neopterygii</taxon>
        <taxon>Teleostei</taxon>
        <taxon>Neoteleostei</taxon>
        <taxon>Acanthomorphata</taxon>
        <taxon>Ovalentaria</taxon>
        <taxon>Atherinomorphae</taxon>
        <taxon>Cyprinodontiformes</taxon>
        <taxon>Goodeidae</taxon>
        <taxon>Xenoophorus</taxon>
    </lineage>
</organism>
<protein>
    <submittedName>
        <fullName evidence="2">Uncharacterized protein</fullName>
    </submittedName>
</protein>
<name>A0ABV0Q9H6_9TELE</name>
<proteinExistence type="predicted"/>
<reference evidence="2 3" key="1">
    <citation type="submission" date="2021-06" db="EMBL/GenBank/DDBJ databases">
        <authorList>
            <person name="Palmer J.M."/>
        </authorList>
    </citation>
    <scope>NUCLEOTIDE SEQUENCE [LARGE SCALE GENOMIC DNA]</scope>
    <source>
        <strain evidence="2 3">XC_2019</strain>
        <tissue evidence="2">Muscle</tissue>
    </source>
</reference>
<evidence type="ECO:0000313" key="3">
    <source>
        <dbReference type="Proteomes" id="UP001434883"/>
    </source>
</evidence>
<keyword evidence="1" id="KW-0812">Transmembrane</keyword>
<evidence type="ECO:0000256" key="1">
    <source>
        <dbReference type="SAM" id="Phobius"/>
    </source>
</evidence>
<keyword evidence="1" id="KW-1133">Transmembrane helix</keyword>
<feature type="transmembrane region" description="Helical" evidence="1">
    <location>
        <begin position="204"/>
        <end position="226"/>
    </location>
</feature>
<keyword evidence="3" id="KW-1185">Reference proteome</keyword>